<keyword evidence="5" id="KW-0833">Ubl conjugation pathway</keyword>
<organism evidence="10 11">
    <name type="scientific">Cordylochernes scorpioides</name>
    <dbReference type="NCBI Taxonomy" id="51811"/>
    <lineage>
        <taxon>Eukaryota</taxon>
        <taxon>Metazoa</taxon>
        <taxon>Ecdysozoa</taxon>
        <taxon>Arthropoda</taxon>
        <taxon>Chelicerata</taxon>
        <taxon>Arachnida</taxon>
        <taxon>Pseudoscorpiones</taxon>
        <taxon>Cheliferoidea</taxon>
        <taxon>Chernetidae</taxon>
        <taxon>Cordylochernes</taxon>
    </lineage>
</organism>
<dbReference type="SUPFAM" id="SSF56219">
    <property type="entry name" value="DNase I-like"/>
    <property type="match status" value="1"/>
</dbReference>
<dbReference type="CDD" id="cd01650">
    <property type="entry name" value="RT_nLTR_like"/>
    <property type="match status" value="1"/>
</dbReference>
<dbReference type="PROSITE" id="PS50878">
    <property type="entry name" value="RT_POL"/>
    <property type="match status" value="1"/>
</dbReference>
<dbReference type="SUPFAM" id="SSF48371">
    <property type="entry name" value="ARM repeat"/>
    <property type="match status" value="1"/>
</dbReference>
<dbReference type="Gene3D" id="1.20.5.340">
    <property type="match status" value="1"/>
</dbReference>
<feature type="coiled-coil region" evidence="8">
    <location>
        <begin position="799"/>
        <end position="826"/>
    </location>
</feature>
<name>A0ABY6L2D0_9ARAC</name>
<evidence type="ECO:0000256" key="5">
    <source>
        <dbReference type="ARBA" id="ARBA00022786"/>
    </source>
</evidence>
<comment type="catalytic activity">
    <reaction evidence="1">
        <text>Thiol-dependent hydrolysis of ester, thioester, amide, peptide and isopeptide bonds formed by the C-terminal Gly of ubiquitin (a 76-residue protein attached to proteins as an intracellular targeting signal).</text>
        <dbReference type="EC" id="3.4.19.12"/>
    </reaction>
</comment>
<keyword evidence="4" id="KW-0645">Protease</keyword>
<dbReference type="InterPro" id="IPR016024">
    <property type="entry name" value="ARM-type_fold"/>
</dbReference>
<protein>
    <recommendedName>
        <fullName evidence="3">ubiquitinyl hydrolase 1</fullName>
        <ecNumber evidence="3">3.4.19.12</ecNumber>
    </recommendedName>
</protein>
<evidence type="ECO:0000256" key="6">
    <source>
        <dbReference type="ARBA" id="ARBA00022801"/>
    </source>
</evidence>
<dbReference type="Proteomes" id="UP001235939">
    <property type="component" value="Chromosome 12"/>
</dbReference>
<dbReference type="EMBL" id="CP092874">
    <property type="protein sequence ID" value="UYV75296.1"/>
    <property type="molecule type" value="Genomic_DNA"/>
</dbReference>
<dbReference type="Gene3D" id="3.60.10.10">
    <property type="entry name" value="Endonuclease/exonuclease/phosphatase"/>
    <property type="match status" value="1"/>
</dbReference>
<dbReference type="Pfam" id="PF00078">
    <property type="entry name" value="RVT_1"/>
    <property type="match status" value="1"/>
</dbReference>
<dbReference type="InterPro" id="IPR043502">
    <property type="entry name" value="DNA/RNA_pol_sf"/>
</dbReference>
<keyword evidence="7" id="KW-0788">Thiol protease</keyword>
<dbReference type="SUPFAM" id="SSF56672">
    <property type="entry name" value="DNA/RNA polymerases"/>
    <property type="match status" value="1"/>
</dbReference>
<evidence type="ECO:0000313" key="10">
    <source>
        <dbReference type="EMBL" id="UYV75296.1"/>
    </source>
</evidence>
<dbReference type="Pfam" id="PF25010">
    <property type="entry name" value="ARM_UBP24_USP9X-Y"/>
    <property type="match status" value="2"/>
</dbReference>
<evidence type="ECO:0000256" key="3">
    <source>
        <dbReference type="ARBA" id="ARBA00012759"/>
    </source>
</evidence>
<evidence type="ECO:0000313" key="11">
    <source>
        <dbReference type="Proteomes" id="UP001235939"/>
    </source>
</evidence>
<feature type="domain" description="Reverse transcriptase" evidence="9">
    <location>
        <begin position="1381"/>
        <end position="1645"/>
    </location>
</feature>
<reference evidence="10 11" key="1">
    <citation type="submission" date="2022-01" db="EMBL/GenBank/DDBJ databases">
        <title>A chromosomal length assembly of Cordylochernes scorpioides.</title>
        <authorList>
            <person name="Zeh D."/>
            <person name="Zeh J."/>
        </authorList>
    </citation>
    <scope>NUCLEOTIDE SEQUENCE [LARGE SCALE GENOMIC DNA]</scope>
    <source>
        <strain evidence="10">IN4F17</strain>
        <tissue evidence="10">Whole Body</tissue>
    </source>
</reference>
<sequence>MASLLVSKLTTLDLGGGSSEIEPLPADPPLPTPTVVAVEEEFPHSELARLDEMINRPRWVVPVLPRGELEVVLDATIRLCKRGLDTQVEACHRFIRDGLTVSFTKILTDDAVSGWKFEIHKCILKSCEKLIELCVLKLGQDHLPLLDLLAMVFNPNNKFHSFNGNRISETVQIHFPISEENIYAHPLDARTPRGWLVDLINKFGSLGGFHSLAQRFQNDPPMSVATIAALIRPFGLCYELLTTHTVEKYLSPVIEVVPSLLEQLTDEELKKEAKNETKNDILSGLIKGLKFLASRMPNSQDDTIRNLEMFRLKMILRLLQISSFNGKMNALNEVNKVIANISFYHHRQAGYEDEEWLTSERIVDWIKDNQVLQIVLKDSLHQPQLSQISILEDDRLLYNGIVCDSSVISQCRGMEYNMLTGKTSRRCIPGRPPTCFVDQLKELTSLTVPEMYVEKLEKIIRFVIKEKALSLEDLDDIWAAQCGKHEAIVKNVHDLMAKLAWDFTSEQLDHLFECFQASWTNATKKQREKLLELIRRLAEDDKDGIMAHKVLNLLWNLAHSDDVPTDIMDQALTAHVKILDYSCSQDRDAQKAHWLDRCVQELKSDKWVLPSLKQIREICCLYSEAPPNFSLGQPPTAAAATHYRHDIINRLQQQHSLVILVADNLTAYMARARAHAKEHPDLDPNGISSESRYSHVQQVQERLNFLRFLLKDGQLWLCAAQAKQVLLLCKERTPNPGIQDEQRLYSMLGAAAHGIESNPGPRYTKQTTLELDKDKDIGGLITALSAKMDDWGQKIETRFASVEQGLEKINQRLQQLETSLETTSKVASDNSKRIADLEGRLEHCEMKQRERNLIFYGFEGAENETPDESRSRVLNLISSSMQISEEIGLEQCRRLSRKANSPLLIEVPDYKQRILLLRNAFKLRDKKIFLNKDYPATPATKTTGRGRGSGGIIVGVKKGGHYRLHSTEKDNIWISIFLSQNIGTDKPTTCLIFVYLPPNELYQNNLVRLTKYMEKQITDGKELILIGDLNIRTGGLGGLYNPTNLQLSLVSERKARDLVISPLAEGLLEFLEDNSLTIINGRSTGDREGDFTYVSERGSSTIDYCIVSQGILEKILDFRIETQMYSDHLPLILKLTVQNTYENKSKGEEYGVTRYRWTAGGFKTFKQELKELQVVKISNLDSSVNTFTQRITEAMSTSGIMYSTKGSTGKSKPWFDKNCYDMKKLTKESLKEFRRTNRKEDLESYALHRKKYLGLLDDKRRKYIQEKQEILRNIKDSKSFWKTIALFKGATKIQGEITVQEWHEFYCELMSIEEKEKICNIEVRISPSDPILDPEITSEEIGRAIRDLKNNKASGPDDIPNEIIKILPDSYMGLLEQFYNRALIMGHYPTIWTKSIIHPIFKSGDKDNPSNYRGIALISNFSKLFTTILRSRLNEWVERSNVIPENQAGFRRGRSCVDLIFTLTSLIQLSLRKKRGKLYVFFVDLRKAFDTVPHSLLWKKLTNLGVSYQFIHAIRNYYEQATVAVRWRGSITENIKIHSGVLQGEPLSPLLFILFMTDLIKMYDNSDLTSVYLPEFGDVHLLMYADDIAIIGESRLNLQKKINILKEYLGVNEMTLNESKSKVMVFRNGGKPSREDRWYWNGKPLTVTRRYNYLGYPLVSTTKTTQAANFFKGKALAAINATTPILAKSKINSLNSAMKLFDSIVMAVLMYAAPIWATEYKDLLDHIQDTFIRRFLNLPRYTPGYIIRPETGRVSLIITALKLTLKYWLRVLSMDTNRLPRICLTRMRQLSCATGAPIGFIKQLSNLLNNNGSSWLTYCNDPDSLRNAIPGILRTAIEQSIQNDLTRITQSKLYSHYRDIYTTFTTEEYFLTELPFPIIRLIAQFRTLSIFFREHHLILLRREDLKCTFCGSGITTEMLHYIFDCAALSEERRKLNDKTGQLCPSFPALINEISKNRYIAMAIFGFHKTISRKKASQCSPYPL</sequence>
<dbReference type="PANTHER" id="PTHR47027:SF30">
    <property type="entry name" value="THAP-TYPE DOMAIN-CONTAINING PROTEIN"/>
    <property type="match status" value="1"/>
</dbReference>
<dbReference type="EC" id="3.4.19.12" evidence="3"/>
<evidence type="ECO:0000256" key="4">
    <source>
        <dbReference type="ARBA" id="ARBA00022670"/>
    </source>
</evidence>
<evidence type="ECO:0000256" key="2">
    <source>
        <dbReference type="ARBA" id="ARBA00009085"/>
    </source>
</evidence>
<dbReference type="InterPro" id="IPR005135">
    <property type="entry name" value="Endo/exonuclease/phosphatase"/>
</dbReference>
<evidence type="ECO:0000256" key="7">
    <source>
        <dbReference type="ARBA" id="ARBA00022807"/>
    </source>
</evidence>
<comment type="similarity">
    <text evidence="2">Belongs to the peptidase C19 family.</text>
</comment>
<dbReference type="PANTHER" id="PTHR47027">
    <property type="entry name" value="REVERSE TRANSCRIPTASE DOMAIN-CONTAINING PROTEIN"/>
    <property type="match status" value="1"/>
</dbReference>
<dbReference type="InterPro" id="IPR036691">
    <property type="entry name" value="Endo/exonu/phosph_ase_sf"/>
</dbReference>
<keyword evidence="6" id="KW-0378">Hydrolase</keyword>
<dbReference type="InterPro" id="IPR000477">
    <property type="entry name" value="RT_dom"/>
</dbReference>
<keyword evidence="8" id="KW-0175">Coiled coil</keyword>
<accession>A0ABY6L2D0</accession>
<dbReference type="Pfam" id="PF14529">
    <property type="entry name" value="Exo_endo_phos_2"/>
    <property type="match status" value="1"/>
</dbReference>
<evidence type="ECO:0000256" key="1">
    <source>
        <dbReference type="ARBA" id="ARBA00000707"/>
    </source>
</evidence>
<proteinExistence type="inferred from homology"/>
<evidence type="ECO:0000256" key="8">
    <source>
        <dbReference type="SAM" id="Coils"/>
    </source>
</evidence>
<evidence type="ECO:0000259" key="9">
    <source>
        <dbReference type="PROSITE" id="PS50878"/>
    </source>
</evidence>
<keyword evidence="11" id="KW-1185">Reference proteome</keyword>
<gene>
    <name evidence="10" type="ORF">LAZ67_12003368</name>
</gene>
<dbReference type="InterPro" id="IPR056850">
    <property type="entry name" value="ARM_UBP34_24_USP9X_Y"/>
</dbReference>